<gene>
    <name evidence="2" type="ORF">SAMN05216339_10693</name>
</gene>
<dbReference type="Proteomes" id="UP000183926">
    <property type="component" value="Unassembled WGS sequence"/>
</dbReference>
<dbReference type="SUPFAM" id="SSF53335">
    <property type="entry name" value="S-adenosyl-L-methionine-dependent methyltransferases"/>
    <property type="match status" value="1"/>
</dbReference>
<evidence type="ECO:0000259" key="1">
    <source>
        <dbReference type="Pfam" id="PF08241"/>
    </source>
</evidence>
<dbReference type="RefSeq" id="WP_074928629.1">
    <property type="nucleotide sequence ID" value="NZ_FPBL01000006.1"/>
</dbReference>
<keyword evidence="2" id="KW-0489">Methyltransferase</keyword>
<dbReference type="InterPro" id="IPR029063">
    <property type="entry name" value="SAM-dependent_MTases_sf"/>
</dbReference>
<dbReference type="CDD" id="cd02440">
    <property type="entry name" value="AdoMet_MTases"/>
    <property type="match status" value="1"/>
</dbReference>
<dbReference type="EMBL" id="FPBL01000006">
    <property type="protein sequence ID" value="SFU65716.1"/>
    <property type="molecule type" value="Genomic_DNA"/>
</dbReference>
<dbReference type="OrthoDB" id="7260171at2"/>
<dbReference type="AlphaFoldDB" id="A0A1I7HZ24"/>
<organism evidence="2 3">
    <name type="scientific">Nitrosomonas eutropha</name>
    <dbReference type="NCBI Taxonomy" id="916"/>
    <lineage>
        <taxon>Bacteria</taxon>
        <taxon>Pseudomonadati</taxon>
        <taxon>Pseudomonadota</taxon>
        <taxon>Betaproteobacteria</taxon>
        <taxon>Nitrosomonadales</taxon>
        <taxon>Nitrosomonadaceae</taxon>
        <taxon>Nitrosomonas</taxon>
    </lineage>
</organism>
<dbReference type="InterPro" id="IPR013216">
    <property type="entry name" value="Methyltransf_11"/>
</dbReference>
<evidence type="ECO:0000313" key="2">
    <source>
        <dbReference type="EMBL" id="SFU65716.1"/>
    </source>
</evidence>
<reference evidence="2 3" key="1">
    <citation type="submission" date="2016-10" db="EMBL/GenBank/DDBJ databases">
        <authorList>
            <person name="de Groot N.N."/>
        </authorList>
    </citation>
    <scope>NUCLEOTIDE SEQUENCE [LARGE SCALE GENOMIC DNA]</scope>
    <source>
        <strain evidence="2 3">Nm24</strain>
    </source>
</reference>
<feature type="domain" description="Methyltransferase type 11" evidence="1">
    <location>
        <begin position="31"/>
        <end position="111"/>
    </location>
</feature>
<accession>A0A1I7HZ24</accession>
<sequence length="251" mass="28278">MHLAEYRASSLERQRTADLLRLMPMAGRNALDIGARDGHFSLLMADRFETVVALDLTEPNIFHPRVQCIQGNATEIQFSDNSFDFVFCAEVLEHVPTPVLHKVCQEIERVASHQILIGVPYKQDIRVGRTTCYSCGGKNPPWGHVNSFDEERITELFRSCAVEAISFCGVTTSQTNSLSTALMDFAGNPYGTYDQEEACIHCGHRLLLPPRRNVAQRIATKLAFFSHKATELFEKSRGNWVHVVLRKVNDV</sequence>
<keyword evidence="2" id="KW-0808">Transferase</keyword>
<dbReference type="GO" id="GO:0032259">
    <property type="term" value="P:methylation"/>
    <property type="evidence" value="ECO:0007669"/>
    <property type="project" value="UniProtKB-KW"/>
</dbReference>
<evidence type="ECO:0000313" key="3">
    <source>
        <dbReference type="Proteomes" id="UP000183926"/>
    </source>
</evidence>
<proteinExistence type="predicted"/>
<protein>
    <submittedName>
        <fullName evidence="2">Methyltransferase domain-containing protein</fullName>
    </submittedName>
</protein>
<dbReference type="Gene3D" id="3.40.50.150">
    <property type="entry name" value="Vaccinia Virus protein VP39"/>
    <property type="match status" value="1"/>
</dbReference>
<name>A0A1I7HZ24_9PROT</name>
<dbReference type="Pfam" id="PF08241">
    <property type="entry name" value="Methyltransf_11"/>
    <property type="match status" value="1"/>
</dbReference>
<dbReference type="GO" id="GO:0008757">
    <property type="term" value="F:S-adenosylmethionine-dependent methyltransferase activity"/>
    <property type="evidence" value="ECO:0007669"/>
    <property type="project" value="InterPro"/>
</dbReference>